<dbReference type="RefSeq" id="WP_345184870.1">
    <property type="nucleotide sequence ID" value="NZ_BAABGP010000007.1"/>
</dbReference>
<protein>
    <recommendedName>
        <fullName evidence="3">DUF4365 domain-containing protein</fullName>
    </recommendedName>
</protein>
<sequence length="401" mass="45522">MSETPWLKRMQNGAIGEARAKAFLMDRFWVLERSVDVQGADLLIQRNTLLHSMLDPRPPRLGVIQVKFVQDKDTSISVPVEYTRASDGSPAGEFFLIVATGRDDDARLFLLSAADIATHFRRKTREGRGVFVCRADRILKNSNFEVKSRALALGRIDHALRAADFSDNRRYLRNLGVQRPTRDQIHPDYMLPILNGYGDIADGLLRQKKAADRLLGELEEVAEALDKLVLAKDPIEAAIIFEEEIDPHIDGNGRLTFSSDNLSDEDLFWTARAHVKHLESVRAAGIEGAYFRLIELFDQKVLAFAASHDETRLERVHVNVQYTPKTLEEVVISVADGSPACTVNNQEIHRSVVHNDEVGFKVICYDARQVLRRDSWYDPTTHSYRFRDDFQPLLDKELLGQ</sequence>
<organism evidence="1 2">
    <name type="scientific">Microbacterium panaciterrae</name>
    <dbReference type="NCBI Taxonomy" id="985759"/>
    <lineage>
        <taxon>Bacteria</taxon>
        <taxon>Bacillati</taxon>
        <taxon>Actinomycetota</taxon>
        <taxon>Actinomycetes</taxon>
        <taxon>Micrococcales</taxon>
        <taxon>Microbacteriaceae</taxon>
        <taxon>Microbacterium</taxon>
    </lineage>
</organism>
<name>A0ABP8P3B2_9MICO</name>
<dbReference type="EMBL" id="BAABGP010000007">
    <property type="protein sequence ID" value="GAA4481245.1"/>
    <property type="molecule type" value="Genomic_DNA"/>
</dbReference>
<evidence type="ECO:0000313" key="1">
    <source>
        <dbReference type="EMBL" id="GAA4481245.1"/>
    </source>
</evidence>
<reference evidence="2" key="1">
    <citation type="journal article" date="2019" name="Int. J. Syst. Evol. Microbiol.">
        <title>The Global Catalogue of Microorganisms (GCM) 10K type strain sequencing project: providing services to taxonomists for standard genome sequencing and annotation.</title>
        <authorList>
            <consortium name="The Broad Institute Genomics Platform"/>
            <consortium name="The Broad Institute Genome Sequencing Center for Infectious Disease"/>
            <person name="Wu L."/>
            <person name="Ma J."/>
        </authorList>
    </citation>
    <scope>NUCLEOTIDE SEQUENCE [LARGE SCALE GENOMIC DNA]</scope>
    <source>
        <strain evidence="2">JCM 17839</strain>
    </source>
</reference>
<gene>
    <name evidence="1" type="ORF">GCM10023171_09370</name>
</gene>
<dbReference type="Proteomes" id="UP001500731">
    <property type="component" value="Unassembled WGS sequence"/>
</dbReference>
<proteinExistence type="predicted"/>
<comment type="caution">
    <text evidence="1">The sequence shown here is derived from an EMBL/GenBank/DDBJ whole genome shotgun (WGS) entry which is preliminary data.</text>
</comment>
<evidence type="ECO:0008006" key="3">
    <source>
        <dbReference type="Google" id="ProtNLM"/>
    </source>
</evidence>
<keyword evidence="2" id="KW-1185">Reference proteome</keyword>
<evidence type="ECO:0000313" key="2">
    <source>
        <dbReference type="Proteomes" id="UP001500731"/>
    </source>
</evidence>
<accession>A0ABP8P3B2</accession>